<dbReference type="PANTHER" id="PTHR33064">
    <property type="entry name" value="POL PROTEIN"/>
    <property type="match status" value="1"/>
</dbReference>
<keyword evidence="2" id="KW-1185">Reference proteome</keyword>
<dbReference type="InterPro" id="IPR041577">
    <property type="entry name" value="RT_RNaseH_2"/>
</dbReference>
<dbReference type="Pfam" id="PF17919">
    <property type="entry name" value="RT_RNaseH_2"/>
    <property type="match status" value="1"/>
</dbReference>
<proteinExistence type="predicted"/>
<organism evidence="2 3">
    <name type="scientific">Solanum pennellii</name>
    <name type="common">Tomato</name>
    <name type="synonym">Lycopersicon pennellii</name>
    <dbReference type="NCBI Taxonomy" id="28526"/>
    <lineage>
        <taxon>Eukaryota</taxon>
        <taxon>Viridiplantae</taxon>
        <taxon>Streptophyta</taxon>
        <taxon>Embryophyta</taxon>
        <taxon>Tracheophyta</taxon>
        <taxon>Spermatophyta</taxon>
        <taxon>Magnoliopsida</taxon>
        <taxon>eudicotyledons</taxon>
        <taxon>Gunneridae</taxon>
        <taxon>Pentapetalae</taxon>
        <taxon>asterids</taxon>
        <taxon>lamiids</taxon>
        <taxon>Solanales</taxon>
        <taxon>Solanaceae</taxon>
        <taxon>Solanoideae</taxon>
        <taxon>Solaneae</taxon>
        <taxon>Solanum</taxon>
        <taxon>Solanum subgen. Lycopersicon</taxon>
    </lineage>
</organism>
<gene>
    <name evidence="3" type="primary">LOC107027581</name>
</gene>
<evidence type="ECO:0000259" key="1">
    <source>
        <dbReference type="Pfam" id="PF17919"/>
    </source>
</evidence>
<reference evidence="2" key="1">
    <citation type="journal article" date="2014" name="Nat. Genet.">
        <title>The genome of the stress-tolerant wild tomato species Solanum pennellii.</title>
        <authorList>
            <person name="Bolger A."/>
            <person name="Scossa F."/>
            <person name="Bolger M.E."/>
            <person name="Lanz C."/>
            <person name="Maumus F."/>
            <person name="Tohge T."/>
            <person name="Quesneville H."/>
            <person name="Alseekh S."/>
            <person name="Sorensen I."/>
            <person name="Lichtenstein G."/>
            <person name="Fich E.A."/>
            <person name="Conte M."/>
            <person name="Keller H."/>
            <person name="Schneeberger K."/>
            <person name="Schwacke R."/>
            <person name="Ofner I."/>
            <person name="Vrebalov J."/>
            <person name="Xu Y."/>
            <person name="Osorio S."/>
            <person name="Aflitos S.A."/>
            <person name="Schijlen E."/>
            <person name="Jimenez-Gomez J.M."/>
            <person name="Ryngajllo M."/>
            <person name="Kimura S."/>
            <person name="Kumar R."/>
            <person name="Koenig D."/>
            <person name="Headland L.R."/>
            <person name="Maloof J.N."/>
            <person name="Sinha N."/>
            <person name="van Ham R.C."/>
            <person name="Lankhorst R.K."/>
            <person name="Mao L."/>
            <person name="Vogel A."/>
            <person name="Arsova B."/>
            <person name="Panstruga R."/>
            <person name="Fei Z."/>
            <person name="Rose J.K."/>
            <person name="Zamir D."/>
            <person name="Carrari F."/>
            <person name="Giovannoni J.J."/>
            <person name="Weigel D."/>
            <person name="Usadel B."/>
            <person name="Fernie A.R."/>
        </authorList>
    </citation>
    <scope>NUCLEOTIDE SEQUENCE [LARGE SCALE GENOMIC DNA]</scope>
    <source>
        <strain evidence="2">cv. LA0716</strain>
    </source>
</reference>
<reference evidence="3" key="2">
    <citation type="submission" date="2025-08" db="UniProtKB">
        <authorList>
            <consortium name="RefSeq"/>
        </authorList>
    </citation>
    <scope>IDENTIFICATION</scope>
</reference>
<accession>A0ABM1HE52</accession>
<dbReference type="GeneID" id="107027581"/>
<dbReference type="SUPFAM" id="SSF56672">
    <property type="entry name" value="DNA/RNA polymerases"/>
    <property type="match status" value="1"/>
</dbReference>
<dbReference type="InterPro" id="IPR043502">
    <property type="entry name" value="DNA/RNA_pol_sf"/>
</dbReference>
<dbReference type="Proteomes" id="UP000694930">
    <property type="component" value="Chromosome 8"/>
</dbReference>
<dbReference type="RefSeq" id="XP_015084199.1">
    <property type="nucleotide sequence ID" value="XM_015228713.1"/>
</dbReference>
<feature type="domain" description="Reverse transcriptase/retrotransposon-derived protein RNase H-like" evidence="1">
    <location>
        <begin position="80"/>
        <end position="145"/>
    </location>
</feature>
<evidence type="ECO:0000313" key="3">
    <source>
        <dbReference type="RefSeq" id="XP_015084199.1"/>
    </source>
</evidence>
<dbReference type="PANTHER" id="PTHR33064:SF37">
    <property type="entry name" value="RIBONUCLEASE H"/>
    <property type="match status" value="1"/>
</dbReference>
<evidence type="ECO:0000313" key="2">
    <source>
        <dbReference type="Proteomes" id="UP000694930"/>
    </source>
</evidence>
<dbReference type="InterPro" id="IPR051320">
    <property type="entry name" value="Viral_Replic_Matur_Polypro"/>
</dbReference>
<protein>
    <submittedName>
        <fullName evidence="3">Uncharacterized protein LOC107027581</fullName>
    </submittedName>
</protein>
<sequence>MDDDFLDFGEYFDMCLEKLDRVLARCDETNIVLNWEMKEGIVLVHNVSKREPEVDRAKVEVIEKLPPPIFGKRKEMKFVFDDKCIQDFEALKKKLIEAPILTFPNWDLHLELICIASDVVVGAVLVQRKEKVFHFIYYASKKLDGYPNQLHND</sequence>
<name>A0ABM1HE52_SOLPN</name>